<keyword evidence="5" id="KW-0406">Ion transport</keyword>
<keyword evidence="6 8" id="KW-0472">Membrane</keyword>
<organism evidence="10 11">
    <name type="scientific">Anaeramoeba flamelloides</name>
    <dbReference type="NCBI Taxonomy" id="1746091"/>
    <lineage>
        <taxon>Eukaryota</taxon>
        <taxon>Metamonada</taxon>
        <taxon>Anaeramoebidae</taxon>
        <taxon>Anaeramoeba</taxon>
    </lineage>
</organism>
<evidence type="ECO:0000256" key="3">
    <source>
        <dbReference type="ARBA" id="ARBA00022692"/>
    </source>
</evidence>
<evidence type="ECO:0000313" key="11">
    <source>
        <dbReference type="Proteomes" id="UP001150062"/>
    </source>
</evidence>
<dbReference type="Proteomes" id="UP001150062">
    <property type="component" value="Unassembled WGS sequence"/>
</dbReference>
<feature type="region of interest" description="Disordered" evidence="7">
    <location>
        <begin position="416"/>
        <end position="442"/>
    </location>
</feature>
<sequence>MIILESCVNESLPCSESSLGNFFLLCIYSLILGYGSKNISDGSELLIEITPPGIIGGIILPLLGTLPDSCIIIASCLFGTKEEIQHKLSVAVGTLAGSDVLLLTIPLAAGIYLGRCDIENGKAVEQKYTKFSWKNTGVTVFPQIKVIAAIVIVSLFSFLLVQFGYNSCPGCEGEKLEKHEEFFNFAGMVLSGLFFVGYTIYQFVETTLQSKRNKLAKEKLLKQKLMNKFVNKVQNEIKFSIITPSNENSLQFQGLNSNKNLDDDQNLKEKELEDIELNQMASGEEETGEEFKGEKNIKDKNKDKGKNNDVRKISGTFDNKKIQIQLKNEKMQKITKNSHKKHGESLLVEMMFNKDGKKKSKSHSKDKKSIFVGIESSNESEVGLLSKKNENQKLNSSVDEDDVELNEISEIEMVDDEQMKKTKKDQNGLVSDGSDLSDESESSDIKMTVNKRKMALKAAYHLMIGTLSIVLFCDALVVTITKFSSHIGLSPFYIAFVVAPTASNSAELFTSVIFAKKKKMKTNSLVFASLYGAVVMNNTFSLAVLCGLIYYKKLIWDFTAEVISMSVVNLSLSVLAIYSNTVKLYHILWIIPLYPLSILIVWILNTTLGWD</sequence>
<dbReference type="Pfam" id="PF01699">
    <property type="entry name" value="Na_Ca_ex"/>
    <property type="match status" value="1"/>
</dbReference>
<keyword evidence="4 8" id="KW-1133">Transmembrane helix</keyword>
<evidence type="ECO:0000313" key="10">
    <source>
        <dbReference type="EMBL" id="KAJ6253543.1"/>
    </source>
</evidence>
<feature type="transmembrane region" description="Helical" evidence="8">
    <location>
        <begin position="146"/>
        <end position="165"/>
    </location>
</feature>
<feature type="region of interest" description="Disordered" evidence="7">
    <location>
        <begin position="278"/>
        <end position="312"/>
    </location>
</feature>
<reference evidence="10" key="1">
    <citation type="submission" date="2022-08" db="EMBL/GenBank/DDBJ databases">
        <title>Novel sulfate-reducing endosymbionts in the free-living metamonad Anaeramoeba.</title>
        <authorList>
            <person name="Jerlstrom-Hultqvist J."/>
            <person name="Cepicka I."/>
            <person name="Gallot-Lavallee L."/>
            <person name="Salas-Leiva D."/>
            <person name="Curtis B.A."/>
            <person name="Zahonova K."/>
            <person name="Pipaliya S."/>
            <person name="Dacks J."/>
            <person name="Roger A.J."/>
        </authorList>
    </citation>
    <scope>NUCLEOTIDE SEQUENCE</scope>
    <source>
        <strain evidence="10">Schooner1</strain>
    </source>
</reference>
<dbReference type="PANTHER" id="PTHR31503:SF36">
    <property type="entry name" value="SODIUM_CALCIUM EXCHANGER MEMBRANE REGION DOMAIN-CONTAINING PROTEIN"/>
    <property type="match status" value="1"/>
</dbReference>
<evidence type="ECO:0000256" key="7">
    <source>
        <dbReference type="SAM" id="MobiDB-lite"/>
    </source>
</evidence>
<evidence type="ECO:0000256" key="8">
    <source>
        <dbReference type="SAM" id="Phobius"/>
    </source>
</evidence>
<feature type="transmembrane region" description="Helical" evidence="8">
    <location>
        <begin position="185"/>
        <end position="204"/>
    </location>
</feature>
<evidence type="ECO:0000256" key="1">
    <source>
        <dbReference type="ARBA" id="ARBA00004127"/>
    </source>
</evidence>
<feature type="compositionally biased region" description="Basic and acidic residues" evidence="7">
    <location>
        <begin position="417"/>
        <end position="426"/>
    </location>
</feature>
<comment type="subcellular location">
    <subcellularLocation>
        <location evidence="1">Endomembrane system</location>
        <topology evidence="1">Multi-pass membrane protein</topology>
    </subcellularLocation>
</comment>
<feature type="transmembrane region" description="Helical" evidence="8">
    <location>
        <begin position="458"/>
        <end position="480"/>
    </location>
</feature>
<evidence type="ECO:0000256" key="5">
    <source>
        <dbReference type="ARBA" id="ARBA00023065"/>
    </source>
</evidence>
<keyword evidence="11" id="KW-1185">Reference proteome</keyword>
<feature type="compositionally biased region" description="Basic and acidic residues" evidence="7">
    <location>
        <begin position="289"/>
        <end position="312"/>
    </location>
</feature>
<feature type="transmembrane region" description="Helical" evidence="8">
    <location>
        <begin position="562"/>
        <end position="578"/>
    </location>
</feature>
<dbReference type="InterPro" id="IPR004713">
    <property type="entry name" value="CaH_exchang"/>
</dbReference>
<dbReference type="EMBL" id="JAOAOG010000028">
    <property type="protein sequence ID" value="KAJ6253543.1"/>
    <property type="molecule type" value="Genomic_DNA"/>
</dbReference>
<dbReference type="InterPro" id="IPR004837">
    <property type="entry name" value="NaCa_Exmemb"/>
</dbReference>
<keyword evidence="3 8" id="KW-0812">Transmembrane</keyword>
<feature type="transmembrane region" description="Helical" evidence="8">
    <location>
        <begin position="585"/>
        <end position="604"/>
    </location>
</feature>
<feature type="transmembrane region" description="Helical" evidence="8">
    <location>
        <begin position="526"/>
        <end position="550"/>
    </location>
</feature>
<dbReference type="PANTHER" id="PTHR31503">
    <property type="entry name" value="VACUOLAR CALCIUM ION TRANSPORTER"/>
    <property type="match status" value="1"/>
</dbReference>
<keyword evidence="2" id="KW-0813">Transport</keyword>
<accession>A0ABQ8Z9T8</accession>
<evidence type="ECO:0000256" key="4">
    <source>
        <dbReference type="ARBA" id="ARBA00022989"/>
    </source>
</evidence>
<evidence type="ECO:0000256" key="2">
    <source>
        <dbReference type="ARBA" id="ARBA00022448"/>
    </source>
</evidence>
<feature type="transmembrane region" description="Helical" evidence="8">
    <location>
        <begin position="54"/>
        <end position="78"/>
    </location>
</feature>
<comment type="caution">
    <text evidence="10">The sequence shown here is derived from an EMBL/GenBank/DDBJ whole genome shotgun (WGS) entry which is preliminary data.</text>
</comment>
<evidence type="ECO:0000259" key="9">
    <source>
        <dbReference type="Pfam" id="PF01699"/>
    </source>
</evidence>
<evidence type="ECO:0000256" key="6">
    <source>
        <dbReference type="ARBA" id="ARBA00023136"/>
    </source>
</evidence>
<feature type="domain" description="Sodium/calcium exchanger membrane region" evidence="9">
    <location>
        <begin position="461"/>
        <end position="602"/>
    </location>
</feature>
<proteinExistence type="predicted"/>
<protein>
    <submittedName>
        <fullName evidence="10">Sodium/calcium exchanger ncl</fullName>
    </submittedName>
</protein>
<feature type="transmembrane region" description="Helical" evidence="8">
    <location>
        <begin position="492"/>
        <end position="514"/>
    </location>
</feature>
<name>A0ABQ8Z9T8_9EUKA</name>
<feature type="transmembrane region" description="Helical" evidence="8">
    <location>
        <begin position="12"/>
        <end position="34"/>
    </location>
</feature>
<gene>
    <name evidence="10" type="ORF">M0813_12956</name>
</gene>